<evidence type="ECO:0000313" key="3">
    <source>
        <dbReference type="Proteomes" id="UP000657592"/>
    </source>
</evidence>
<organism evidence="2 3">
    <name type="scientific">Microbacterium album</name>
    <dbReference type="NCBI Taxonomy" id="2053191"/>
    <lineage>
        <taxon>Bacteria</taxon>
        <taxon>Bacillati</taxon>
        <taxon>Actinomycetota</taxon>
        <taxon>Actinomycetes</taxon>
        <taxon>Micrococcales</taxon>
        <taxon>Microbacteriaceae</taxon>
        <taxon>Microbacterium</taxon>
    </lineage>
</organism>
<keyword evidence="1" id="KW-0472">Membrane</keyword>
<protein>
    <submittedName>
        <fullName evidence="2">Uncharacterized protein</fullName>
    </submittedName>
</protein>
<feature type="transmembrane region" description="Helical" evidence="1">
    <location>
        <begin position="124"/>
        <end position="147"/>
    </location>
</feature>
<accession>A0A917IAX6</accession>
<feature type="transmembrane region" description="Helical" evidence="1">
    <location>
        <begin position="87"/>
        <end position="104"/>
    </location>
</feature>
<dbReference type="EMBL" id="BMJY01000001">
    <property type="protein sequence ID" value="GGH33682.1"/>
    <property type="molecule type" value="Genomic_DNA"/>
</dbReference>
<dbReference type="RefSeq" id="WP_188754270.1">
    <property type="nucleotide sequence ID" value="NZ_BMJY01000001.1"/>
</dbReference>
<sequence length="239" mass="26170">MSERVAARPGSLLGINTRPAAPLLVLLLLADAGLILLHLSLKVFGEPSGYTFDLGAERSYGEFMNYLKMLWSAVLLLMLAARHRTPVFAVWAVACVYMLGDDWFQFHEKFGYFFAAQYPELGPLAAHVGELVWMLAAGLVVLVLVLVTHVRAPLEARKISIILLALFTVLAAVAIGLDAVHHMLFSHPVFDVPFTTAEDGGELLVMTVMTAFLFATAVADHRPPLRGLLARIAELPHRS</sequence>
<comment type="caution">
    <text evidence="2">The sequence shown here is derived from an EMBL/GenBank/DDBJ whole genome shotgun (WGS) entry which is preliminary data.</text>
</comment>
<feature type="transmembrane region" description="Helical" evidence="1">
    <location>
        <begin position="21"/>
        <end position="43"/>
    </location>
</feature>
<gene>
    <name evidence="2" type="ORF">GCM10010921_00820</name>
</gene>
<dbReference type="AlphaFoldDB" id="A0A917IAX6"/>
<feature type="transmembrane region" description="Helical" evidence="1">
    <location>
        <begin position="159"/>
        <end position="180"/>
    </location>
</feature>
<keyword evidence="1" id="KW-0812">Transmembrane</keyword>
<reference evidence="2" key="1">
    <citation type="journal article" date="2014" name="Int. J. Syst. Evol. Microbiol.">
        <title>Complete genome sequence of Corynebacterium casei LMG S-19264T (=DSM 44701T), isolated from a smear-ripened cheese.</title>
        <authorList>
            <consortium name="US DOE Joint Genome Institute (JGI-PGF)"/>
            <person name="Walter F."/>
            <person name="Albersmeier A."/>
            <person name="Kalinowski J."/>
            <person name="Ruckert C."/>
        </authorList>
    </citation>
    <scope>NUCLEOTIDE SEQUENCE</scope>
    <source>
        <strain evidence="2">CGMCC 1.15794</strain>
    </source>
</reference>
<dbReference type="Proteomes" id="UP000657592">
    <property type="component" value="Unassembled WGS sequence"/>
</dbReference>
<evidence type="ECO:0000313" key="2">
    <source>
        <dbReference type="EMBL" id="GGH33682.1"/>
    </source>
</evidence>
<evidence type="ECO:0000256" key="1">
    <source>
        <dbReference type="SAM" id="Phobius"/>
    </source>
</evidence>
<name>A0A917IAX6_9MICO</name>
<proteinExistence type="predicted"/>
<feature type="transmembrane region" description="Helical" evidence="1">
    <location>
        <begin position="200"/>
        <end position="219"/>
    </location>
</feature>
<keyword evidence="1" id="KW-1133">Transmembrane helix</keyword>
<reference evidence="2" key="2">
    <citation type="submission" date="2020-09" db="EMBL/GenBank/DDBJ databases">
        <authorList>
            <person name="Sun Q."/>
            <person name="Zhou Y."/>
        </authorList>
    </citation>
    <scope>NUCLEOTIDE SEQUENCE</scope>
    <source>
        <strain evidence="2">CGMCC 1.15794</strain>
    </source>
</reference>
<feature type="transmembrane region" description="Helical" evidence="1">
    <location>
        <begin position="63"/>
        <end position="80"/>
    </location>
</feature>
<keyword evidence="3" id="KW-1185">Reference proteome</keyword>